<name>A0A3G3MH93_9FLOR</name>
<feature type="compositionally biased region" description="Basic and acidic residues" evidence="1">
    <location>
        <begin position="149"/>
        <end position="161"/>
    </location>
</feature>
<reference evidence="2" key="1">
    <citation type="journal article" date="2018" name="Genome Biol. Evol.">
        <title>Mitochondrial and Plastid Genomes from Coralline Red Algae Provide Insights into the Incongruent Evolutionary Histories of Organelles.</title>
        <authorList>
            <person name="Lee J."/>
            <person name="Song H.J."/>
            <person name="In Park S."/>
            <person name="Lee Y.M."/>
            <person name="Jeong S.Y."/>
            <person name="Oh Cho T."/>
            <person name="Kim J.H."/>
            <person name="Choi H.G."/>
            <person name="Choi C.G."/>
            <person name="Nelson W.A."/>
            <person name="Fredericq S."/>
            <person name="Bhattacharya D."/>
            <person name="Su Yoon H."/>
        </authorList>
    </citation>
    <scope>NUCLEOTIDE SEQUENCE</scope>
</reference>
<dbReference type="EMBL" id="MH281629">
    <property type="protein sequence ID" value="AYR06194.1"/>
    <property type="molecule type" value="Genomic_DNA"/>
</dbReference>
<sequence>MKQLKTFLVPIILMNPFQAYRINSFNEYDLRAFSLQSNFDKNSHSSGNNLIQAIRVNIHDTSEDQSLNNENDIDLISGIQDNLFPKPGSSYLEETDARGGSSSKKKSTLIFRQETKSSHGKEQSHRGASDPTHPENLQNFEKAGIPIDPMKDPRKKPDDYNSWHWSKSQKEWILQGERKIKLSNGKVITEKEWQRMLIHHSHQA</sequence>
<keyword evidence="2" id="KW-0934">Plastid</keyword>
<organism evidence="2">
    <name type="scientific">Renouxia sp</name>
    <dbReference type="NCBI Taxonomy" id="2485823"/>
    <lineage>
        <taxon>Eukaryota</taxon>
        <taxon>Rhodophyta</taxon>
        <taxon>Florideophyceae</taxon>
        <taxon>Corallinophycidae</taxon>
        <taxon>Rhodogorgonales</taxon>
        <taxon>Rhodogorgonaceae</taxon>
        <taxon>Renouxia</taxon>
    </lineage>
</organism>
<evidence type="ECO:0000256" key="1">
    <source>
        <dbReference type="SAM" id="MobiDB-lite"/>
    </source>
</evidence>
<feature type="region of interest" description="Disordered" evidence="1">
    <location>
        <begin position="87"/>
        <end position="162"/>
    </location>
</feature>
<gene>
    <name evidence="2" type="primary">orf20</name>
</gene>
<dbReference type="AlphaFoldDB" id="A0A3G3MH93"/>
<accession>A0A3G3MH93</accession>
<evidence type="ECO:0000313" key="2">
    <source>
        <dbReference type="EMBL" id="AYR06194.1"/>
    </source>
</evidence>
<geneLocation type="plastid" evidence="2"/>
<feature type="compositionally biased region" description="Basic and acidic residues" evidence="1">
    <location>
        <begin position="113"/>
        <end position="128"/>
    </location>
</feature>
<protein>
    <submittedName>
        <fullName evidence="2">Uncharacterized protein</fullName>
    </submittedName>
</protein>
<proteinExistence type="predicted"/>